<sequence>MLTLYGIPNCDTVKKARTWLEGQGIAYKFHDFRKDGLTAELAGAMLDALGGDQVINRRGTTWRKFDAARQAAAESRDGAIALMLAEPSVIKRPVWHKGGDWRLGFAPKDQDAIGTWAAA</sequence>
<dbReference type="EMBL" id="CP116805">
    <property type="protein sequence ID" value="WCL55519.1"/>
    <property type="molecule type" value="Genomic_DNA"/>
</dbReference>
<dbReference type="NCBIfam" id="NF008107">
    <property type="entry name" value="PRK10853.1"/>
    <property type="match status" value="1"/>
</dbReference>
<dbReference type="PANTHER" id="PTHR30041">
    <property type="entry name" value="ARSENATE REDUCTASE"/>
    <property type="match status" value="1"/>
</dbReference>
<dbReference type="Gene3D" id="3.40.30.10">
    <property type="entry name" value="Glutaredoxin"/>
    <property type="match status" value="1"/>
</dbReference>
<dbReference type="RefSeq" id="WP_289505342.1">
    <property type="nucleotide sequence ID" value="NZ_CP116805.1"/>
</dbReference>
<evidence type="ECO:0000313" key="3">
    <source>
        <dbReference type="EMBL" id="WCL55519.1"/>
    </source>
</evidence>
<dbReference type="SUPFAM" id="SSF52833">
    <property type="entry name" value="Thioredoxin-like"/>
    <property type="match status" value="1"/>
</dbReference>
<dbReference type="KEGG" id="gso:PH603_07065"/>
<dbReference type="InterPro" id="IPR006504">
    <property type="entry name" value="Tscrpt_reg_Spx/MgsR"/>
</dbReference>
<dbReference type="PROSITE" id="PS51353">
    <property type="entry name" value="ARSC"/>
    <property type="match status" value="1"/>
</dbReference>
<accession>A0AAE9XSM7</accession>
<comment type="similarity">
    <text evidence="1 2">Belongs to the ArsC family.</text>
</comment>
<dbReference type="AlphaFoldDB" id="A0AAE9XSM7"/>
<dbReference type="InterPro" id="IPR006660">
    <property type="entry name" value="Arsenate_reductase-like"/>
</dbReference>
<evidence type="ECO:0000256" key="2">
    <source>
        <dbReference type="PROSITE-ProRule" id="PRU01282"/>
    </source>
</evidence>
<gene>
    <name evidence="3" type="ORF">PH603_07065</name>
</gene>
<protein>
    <submittedName>
        <fullName evidence="3">ArsC family reductase</fullName>
    </submittedName>
</protein>
<organism evidence="3 4">
    <name type="scientific">Gimibacter soli</name>
    <dbReference type="NCBI Taxonomy" id="3024400"/>
    <lineage>
        <taxon>Bacteria</taxon>
        <taxon>Pseudomonadati</taxon>
        <taxon>Pseudomonadota</taxon>
        <taxon>Alphaproteobacteria</taxon>
        <taxon>Kordiimonadales</taxon>
        <taxon>Temperatibacteraceae</taxon>
        <taxon>Gimibacter</taxon>
    </lineage>
</organism>
<proteinExistence type="inferred from homology"/>
<name>A0AAE9XSM7_9PROT</name>
<dbReference type="InterPro" id="IPR036249">
    <property type="entry name" value="Thioredoxin-like_sf"/>
</dbReference>
<dbReference type="Pfam" id="PF03960">
    <property type="entry name" value="ArsC"/>
    <property type="match status" value="1"/>
</dbReference>
<evidence type="ECO:0000313" key="4">
    <source>
        <dbReference type="Proteomes" id="UP001217500"/>
    </source>
</evidence>
<dbReference type="Proteomes" id="UP001217500">
    <property type="component" value="Chromosome"/>
</dbReference>
<reference evidence="3" key="1">
    <citation type="submission" date="2023-01" db="EMBL/GenBank/DDBJ databases">
        <title>The genome sequence of Kordiimonadaceae bacterium 6D33.</title>
        <authorList>
            <person name="Liu Y."/>
        </authorList>
    </citation>
    <scope>NUCLEOTIDE SEQUENCE</scope>
    <source>
        <strain evidence="3">6D33</strain>
    </source>
</reference>
<keyword evidence="4" id="KW-1185">Reference proteome</keyword>
<evidence type="ECO:0000256" key="1">
    <source>
        <dbReference type="ARBA" id="ARBA00007198"/>
    </source>
</evidence>
<dbReference type="NCBIfam" id="TIGR01617">
    <property type="entry name" value="arsC_related"/>
    <property type="match status" value="1"/>
</dbReference>
<dbReference type="PANTHER" id="PTHR30041:SF8">
    <property type="entry name" value="PROTEIN YFFB"/>
    <property type="match status" value="1"/>
</dbReference>